<accession>A0A930PZP4</accession>
<evidence type="ECO:0000313" key="1">
    <source>
        <dbReference type="EMBL" id="MBF1673598.1"/>
    </source>
</evidence>
<dbReference type="Proteomes" id="UP000785653">
    <property type="component" value="Unassembled WGS sequence"/>
</dbReference>
<organism evidence="1 2">
    <name type="scientific">Rothia mucilaginosa</name>
    <dbReference type="NCBI Taxonomy" id="43675"/>
    <lineage>
        <taxon>Bacteria</taxon>
        <taxon>Bacillati</taxon>
        <taxon>Actinomycetota</taxon>
        <taxon>Actinomycetes</taxon>
        <taxon>Micrococcales</taxon>
        <taxon>Micrococcaceae</taxon>
        <taxon>Rothia</taxon>
    </lineage>
</organism>
<protein>
    <submittedName>
        <fullName evidence="1">Uncharacterized protein</fullName>
    </submittedName>
</protein>
<sequence length="157" mass="16423">MYHIAVEARLTGPAAGMQAALQMVAGYANSLPEPQRQTLLRNEAHISIERALAKVVMNGGEGVAGGTTQASGHIVKGATMSAGDTLSKEALRPLARFAQSILTSTGCTLDVAITQVYGSGPYTVSHVVTHTIHPSVEKRHRTLKVSVLTPPTLGLEG</sequence>
<evidence type="ECO:0000313" key="2">
    <source>
        <dbReference type="Proteomes" id="UP000785653"/>
    </source>
</evidence>
<name>A0A930PZP4_9MICC</name>
<reference evidence="1" key="1">
    <citation type="submission" date="2020-04" db="EMBL/GenBank/DDBJ databases">
        <title>Deep metagenomics examines the oral microbiome during advanced dental caries in children, revealing novel taxa and co-occurrences with host molecules.</title>
        <authorList>
            <person name="Baker J.L."/>
            <person name="Morton J.T."/>
            <person name="Dinis M."/>
            <person name="Alvarez R."/>
            <person name="Tran N.C."/>
            <person name="Knight R."/>
            <person name="Edlund A."/>
        </authorList>
    </citation>
    <scope>NUCLEOTIDE SEQUENCE</scope>
    <source>
        <strain evidence="1">JCVI_47_bin.3</strain>
    </source>
</reference>
<dbReference type="AlphaFoldDB" id="A0A930PZP4"/>
<comment type="caution">
    <text evidence="1">The sequence shown here is derived from an EMBL/GenBank/DDBJ whole genome shotgun (WGS) entry which is preliminary data.</text>
</comment>
<proteinExistence type="predicted"/>
<dbReference type="EMBL" id="JABZXS010000062">
    <property type="protein sequence ID" value="MBF1673598.1"/>
    <property type="molecule type" value="Genomic_DNA"/>
</dbReference>
<gene>
    <name evidence="1" type="ORF">HXO65_05255</name>
</gene>